<reference evidence="2 3" key="1">
    <citation type="journal article" date="2024" name="Plant J.">
        <title>Genome sequences and population genomics reveal climatic adaptation and genomic divergence between two closely related sweetgum species.</title>
        <authorList>
            <person name="Xu W.Q."/>
            <person name="Ren C.Q."/>
            <person name="Zhang X.Y."/>
            <person name="Comes H.P."/>
            <person name="Liu X.H."/>
            <person name="Li Y.G."/>
            <person name="Kettle C.J."/>
            <person name="Jalonen R."/>
            <person name="Gaisberger H."/>
            <person name="Ma Y.Z."/>
            <person name="Qiu Y.X."/>
        </authorList>
    </citation>
    <scope>NUCLEOTIDE SEQUENCE [LARGE SCALE GENOMIC DNA]</scope>
    <source>
        <strain evidence="2">Hangzhou</strain>
    </source>
</reference>
<accession>A0AAP0RCU2</accession>
<gene>
    <name evidence="2" type="ORF">L1049_021918</name>
</gene>
<dbReference type="Proteomes" id="UP001415857">
    <property type="component" value="Unassembled WGS sequence"/>
</dbReference>
<evidence type="ECO:0000313" key="2">
    <source>
        <dbReference type="EMBL" id="KAK9274667.1"/>
    </source>
</evidence>
<dbReference type="EMBL" id="JBBPBK010000011">
    <property type="protein sequence ID" value="KAK9274667.1"/>
    <property type="molecule type" value="Genomic_DNA"/>
</dbReference>
<sequence length="83" mass="9346">MRATVPTALAGGRDDSHRTGRDERERVEEEREMAMGCNLIFEMQDFILARLLLQNGILSGSNPNYQQTAFSLLTFPSSPICNR</sequence>
<dbReference type="AlphaFoldDB" id="A0AAP0RCU2"/>
<feature type="region of interest" description="Disordered" evidence="1">
    <location>
        <begin position="1"/>
        <end position="29"/>
    </location>
</feature>
<evidence type="ECO:0000256" key="1">
    <source>
        <dbReference type="SAM" id="MobiDB-lite"/>
    </source>
</evidence>
<organism evidence="2 3">
    <name type="scientific">Liquidambar formosana</name>
    <name type="common">Formosan gum</name>
    <dbReference type="NCBI Taxonomy" id="63359"/>
    <lineage>
        <taxon>Eukaryota</taxon>
        <taxon>Viridiplantae</taxon>
        <taxon>Streptophyta</taxon>
        <taxon>Embryophyta</taxon>
        <taxon>Tracheophyta</taxon>
        <taxon>Spermatophyta</taxon>
        <taxon>Magnoliopsida</taxon>
        <taxon>eudicotyledons</taxon>
        <taxon>Gunneridae</taxon>
        <taxon>Pentapetalae</taxon>
        <taxon>Saxifragales</taxon>
        <taxon>Altingiaceae</taxon>
        <taxon>Liquidambar</taxon>
    </lineage>
</organism>
<protein>
    <submittedName>
        <fullName evidence="2">Uncharacterized protein</fullName>
    </submittedName>
</protein>
<comment type="caution">
    <text evidence="2">The sequence shown here is derived from an EMBL/GenBank/DDBJ whole genome shotgun (WGS) entry which is preliminary data.</text>
</comment>
<feature type="compositionally biased region" description="Basic and acidic residues" evidence="1">
    <location>
        <begin position="12"/>
        <end position="29"/>
    </location>
</feature>
<proteinExistence type="predicted"/>
<keyword evidence="3" id="KW-1185">Reference proteome</keyword>
<name>A0AAP0RCU2_LIQFO</name>
<evidence type="ECO:0000313" key="3">
    <source>
        <dbReference type="Proteomes" id="UP001415857"/>
    </source>
</evidence>